<proteinExistence type="inferred from homology"/>
<evidence type="ECO:0000313" key="5">
    <source>
        <dbReference type="EMBL" id="CCF58482.1"/>
    </source>
</evidence>
<keyword evidence="6" id="KW-1185">Reference proteome</keyword>
<dbReference type="Gene3D" id="6.20.250.60">
    <property type="match status" value="1"/>
</dbReference>
<dbReference type="RefSeq" id="XP_003957617.1">
    <property type="nucleotide sequence ID" value="XM_003957568.1"/>
</dbReference>
<dbReference type="FunCoup" id="H2AVT2">
    <property type="interactions" value="113"/>
</dbReference>
<dbReference type="InterPro" id="IPR014756">
    <property type="entry name" value="Ig_E-set"/>
</dbReference>
<dbReference type="OrthoDB" id="531008at2759"/>
<dbReference type="InterPro" id="IPR013783">
    <property type="entry name" value="Ig-like_fold"/>
</dbReference>
<dbReference type="PANTHER" id="PTHR10343:SF87">
    <property type="entry name" value="SNF1 PROTEIN KINASE SUBUNIT BETA-1"/>
    <property type="match status" value="1"/>
</dbReference>
<evidence type="ECO:0000259" key="4">
    <source>
        <dbReference type="SMART" id="SM01010"/>
    </source>
</evidence>
<dbReference type="SUPFAM" id="SSF160219">
    <property type="entry name" value="AMPKBI-like"/>
    <property type="match status" value="1"/>
</dbReference>
<dbReference type="GO" id="GO:0019901">
    <property type="term" value="F:protein kinase binding"/>
    <property type="evidence" value="ECO:0007669"/>
    <property type="project" value="TreeGrafter"/>
</dbReference>
<dbReference type="AlphaFoldDB" id="H2AVT2"/>
<dbReference type="Pfam" id="PF04739">
    <property type="entry name" value="AMPKBI"/>
    <property type="match status" value="1"/>
</dbReference>
<gene>
    <name evidence="5" type="primary">KAFR0E03300</name>
    <name evidence="5" type="ORF">KAFR_0E03300</name>
</gene>
<dbReference type="InterPro" id="IPR006828">
    <property type="entry name" value="ASC_dom"/>
</dbReference>
<dbReference type="InterPro" id="IPR050827">
    <property type="entry name" value="CRP1_MDG1_kinase"/>
</dbReference>
<dbReference type="KEGG" id="kaf:KAFR_0E03300"/>
<dbReference type="SUPFAM" id="SSF81296">
    <property type="entry name" value="E set domains"/>
    <property type="match status" value="1"/>
</dbReference>
<name>H2AVT2_KAZAF</name>
<dbReference type="Proteomes" id="UP000005220">
    <property type="component" value="Chromosome 5"/>
</dbReference>
<dbReference type="GO" id="GO:0005634">
    <property type="term" value="C:nucleus"/>
    <property type="evidence" value="ECO:0007669"/>
    <property type="project" value="TreeGrafter"/>
</dbReference>
<dbReference type="CDD" id="cd02859">
    <property type="entry name" value="E_set_AMPKbeta_like_N"/>
    <property type="match status" value="1"/>
</dbReference>
<dbReference type="HOGENOM" id="CLU_586676_0_0_1"/>
<dbReference type="GO" id="GO:0007165">
    <property type="term" value="P:signal transduction"/>
    <property type="evidence" value="ECO:0007669"/>
    <property type="project" value="TreeGrafter"/>
</dbReference>
<dbReference type="GeneID" id="13883219"/>
<protein>
    <recommendedName>
        <fullName evidence="4">Association with the SNF1 complex (ASC) domain-containing protein</fullName>
    </recommendedName>
</protein>
<dbReference type="Pfam" id="PF16561">
    <property type="entry name" value="AMPK1_CBM"/>
    <property type="match status" value="1"/>
</dbReference>
<comment type="similarity">
    <text evidence="1">Belongs to the 5'-AMP-activated protein kinase beta subunit family.</text>
</comment>
<dbReference type="STRING" id="1071382.H2AVT2"/>
<feature type="compositionally biased region" description="Polar residues" evidence="3">
    <location>
        <begin position="56"/>
        <end position="65"/>
    </location>
</feature>
<evidence type="ECO:0000256" key="3">
    <source>
        <dbReference type="SAM" id="MobiDB-lite"/>
    </source>
</evidence>
<feature type="compositionally biased region" description="Low complexity" evidence="3">
    <location>
        <begin position="37"/>
        <end position="48"/>
    </location>
</feature>
<feature type="domain" description="Association with the SNF1 complex (ASC)" evidence="4">
    <location>
        <begin position="345"/>
        <end position="460"/>
    </location>
</feature>
<feature type="region of interest" description="Disordered" evidence="3">
    <location>
        <begin position="27"/>
        <end position="65"/>
    </location>
</feature>
<organism evidence="5 6">
    <name type="scientific">Kazachstania africana (strain ATCC 22294 / BCRC 22015 / CBS 2517 / CECT 1963 / NBRC 1671 / NRRL Y-8276)</name>
    <name type="common">Yeast</name>
    <name type="synonym">Kluyveromyces africanus</name>
    <dbReference type="NCBI Taxonomy" id="1071382"/>
    <lineage>
        <taxon>Eukaryota</taxon>
        <taxon>Fungi</taxon>
        <taxon>Dikarya</taxon>
        <taxon>Ascomycota</taxon>
        <taxon>Saccharomycotina</taxon>
        <taxon>Saccharomycetes</taxon>
        <taxon>Saccharomycetales</taxon>
        <taxon>Saccharomycetaceae</taxon>
        <taxon>Kazachstania</taxon>
    </lineage>
</organism>
<accession>H2AVT2</accession>
<dbReference type="EMBL" id="HE650825">
    <property type="protein sequence ID" value="CCF58482.1"/>
    <property type="molecule type" value="Genomic_DNA"/>
</dbReference>
<reference evidence="5 6" key="1">
    <citation type="journal article" date="2011" name="Proc. Natl. Acad. Sci. U.S.A.">
        <title>Evolutionary erosion of yeast sex chromosomes by mating-type switching accidents.</title>
        <authorList>
            <person name="Gordon J.L."/>
            <person name="Armisen D."/>
            <person name="Proux-Wera E."/>
            <person name="Oheigeartaigh S.S."/>
            <person name="Byrne K.P."/>
            <person name="Wolfe K.H."/>
        </authorList>
    </citation>
    <scope>NUCLEOTIDE SEQUENCE [LARGE SCALE GENOMIC DNA]</scope>
    <source>
        <strain evidence="6">ATCC 22294 / BCRC 22015 / CBS 2517 / CECT 1963 / NBRC 1671 / NRRL Y-8276</strain>
    </source>
</reference>
<sequence>MSRNSSDFDGYYDDDSIINQDMANLSLESSNTDDDGLLSSGLPSLTTTKHVLTPPDDSSNTESVMSSANLRSTLTDDYDSINQSTLQNVMKRKRSEQPMSQTAKTMLKLYGNSAEREREQEAKNASLLSLPNTKKFKNESAGTDSDVDDDNDDVEVILKWREPIDHNSAVAIVSKDIVSTLLTIAKTHKSSIITFIERKKFKINLLYDIVTNEWYLPNLFLPPGIYKLQFLINGNLIHSNYLPTATNANGNIVNWFEVICGYKTIEPYRDEERIIHREKSTANESISSNSLTDYAGISRSSSIVSNKSSLISSSLKLTNLNLNDDEIKYTNEIPEIFKFDSTANSNVNNQAFDMSLSKVIDLNQDHVFASLQKIARMNTDEAENYFLNRFKIHDLPIYLNSNFLNKIFIRDNNNETTNNTVPHVNLNHLLTTSIKDDTLCVACTTRYVGKFITQIMYAPSSPTQSD</sequence>
<evidence type="ECO:0000256" key="2">
    <source>
        <dbReference type="ARBA" id="ARBA00022553"/>
    </source>
</evidence>
<dbReference type="PANTHER" id="PTHR10343">
    <property type="entry name" value="5'-AMP-ACTIVATED PROTEIN KINASE , BETA SUBUNIT"/>
    <property type="match status" value="1"/>
</dbReference>
<feature type="region of interest" description="Disordered" evidence="3">
    <location>
        <begin position="111"/>
        <end position="148"/>
    </location>
</feature>
<dbReference type="eggNOG" id="KOG1616">
    <property type="taxonomic scope" value="Eukaryota"/>
</dbReference>
<keyword evidence="2" id="KW-0597">Phosphoprotein</keyword>
<dbReference type="SMART" id="SM01010">
    <property type="entry name" value="AMPKBI"/>
    <property type="match status" value="1"/>
</dbReference>
<dbReference type="InterPro" id="IPR037256">
    <property type="entry name" value="ASC_dom_sf"/>
</dbReference>
<dbReference type="GO" id="GO:0031588">
    <property type="term" value="C:nucleotide-activated protein kinase complex"/>
    <property type="evidence" value="ECO:0007669"/>
    <property type="project" value="TreeGrafter"/>
</dbReference>
<dbReference type="Gene3D" id="2.60.40.10">
    <property type="entry name" value="Immunoglobulins"/>
    <property type="match status" value="1"/>
</dbReference>
<dbReference type="GO" id="GO:0005737">
    <property type="term" value="C:cytoplasm"/>
    <property type="evidence" value="ECO:0007669"/>
    <property type="project" value="TreeGrafter"/>
</dbReference>
<evidence type="ECO:0000313" key="6">
    <source>
        <dbReference type="Proteomes" id="UP000005220"/>
    </source>
</evidence>
<dbReference type="InterPro" id="IPR032640">
    <property type="entry name" value="AMPK1_CBM"/>
</dbReference>
<evidence type="ECO:0000256" key="1">
    <source>
        <dbReference type="ARBA" id="ARBA00010926"/>
    </source>
</evidence>
<dbReference type="InParanoid" id="H2AVT2"/>